<gene>
    <name evidence="1" type="ORF">PACLA_8A039771</name>
</gene>
<name>A0A7D9ILB5_PARCT</name>
<proteinExistence type="predicted"/>
<dbReference type="EMBL" id="CACRXK020007811">
    <property type="protein sequence ID" value="CAB4013241.1"/>
    <property type="molecule type" value="Genomic_DNA"/>
</dbReference>
<organism evidence="1 2">
    <name type="scientific">Paramuricea clavata</name>
    <name type="common">Red gorgonian</name>
    <name type="synonym">Violescent sea-whip</name>
    <dbReference type="NCBI Taxonomy" id="317549"/>
    <lineage>
        <taxon>Eukaryota</taxon>
        <taxon>Metazoa</taxon>
        <taxon>Cnidaria</taxon>
        <taxon>Anthozoa</taxon>
        <taxon>Octocorallia</taxon>
        <taxon>Malacalcyonacea</taxon>
        <taxon>Plexauridae</taxon>
        <taxon>Paramuricea</taxon>
    </lineage>
</organism>
<reference evidence="1" key="1">
    <citation type="submission" date="2020-04" db="EMBL/GenBank/DDBJ databases">
        <authorList>
            <person name="Alioto T."/>
            <person name="Alioto T."/>
            <person name="Gomez Garrido J."/>
        </authorList>
    </citation>
    <scope>NUCLEOTIDE SEQUENCE</scope>
    <source>
        <strain evidence="1">A484AB</strain>
    </source>
</reference>
<evidence type="ECO:0000313" key="1">
    <source>
        <dbReference type="EMBL" id="CAB4013241.1"/>
    </source>
</evidence>
<comment type="caution">
    <text evidence="1">The sequence shown here is derived from an EMBL/GenBank/DDBJ whole genome shotgun (WGS) entry which is preliminary data.</text>
</comment>
<protein>
    <submittedName>
        <fullName evidence="1">Uncharacterized protein</fullName>
    </submittedName>
</protein>
<keyword evidence="2" id="KW-1185">Reference proteome</keyword>
<accession>A0A7D9ILB5</accession>
<evidence type="ECO:0000313" key="2">
    <source>
        <dbReference type="Proteomes" id="UP001152795"/>
    </source>
</evidence>
<dbReference type="AlphaFoldDB" id="A0A7D9ILB5"/>
<sequence length="226" mass="25682">MQFPQFSFATSGTVDVWGCEQDMILPCLRPILSNSVRSFCDSPHCPQDEKVLQRSSMLIVNGGLERLEGQTYLELMLAAWLHPPPELCGAEFHQNPPPAAKTRQIEPWVLISETDVTESDYCGGTRPFESKEFDRGPPWVLPIFLGNLAQTKNLKDPEELPSHLHLLDCRYSLGGLTFWTRVHYNGRLFYRGKWYDYDGMHRNPLSDIQHASVPAPVGFILTSCLF</sequence>
<dbReference type="Proteomes" id="UP001152795">
    <property type="component" value="Unassembled WGS sequence"/>
</dbReference>